<feature type="coiled-coil region" evidence="6">
    <location>
        <begin position="124"/>
        <end position="154"/>
    </location>
</feature>
<evidence type="ECO:0000256" key="4">
    <source>
        <dbReference type="ARBA" id="ARBA00022884"/>
    </source>
</evidence>
<proteinExistence type="inferred from homology"/>
<keyword evidence="2 5" id="KW-0690">Ribosome biogenesis</keyword>
<evidence type="ECO:0000256" key="2">
    <source>
        <dbReference type="ARBA" id="ARBA00022517"/>
    </source>
</evidence>
<dbReference type="PANTHER" id="PTHR38101:SF1">
    <property type="entry name" value="UPF0307 PROTEIN YJGA"/>
    <property type="match status" value="1"/>
</dbReference>
<dbReference type="HAMAP" id="MF_00765">
    <property type="entry name" value="DarP"/>
    <property type="match status" value="1"/>
</dbReference>
<name>A0A1G8KB17_9GAMM</name>
<dbReference type="Gene3D" id="1.10.60.30">
    <property type="entry name" value="PSPTO4464-like domains"/>
    <property type="match status" value="2"/>
</dbReference>
<dbReference type="GO" id="GO:0043022">
    <property type="term" value="F:ribosome binding"/>
    <property type="evidence" value="ECO:0007669"/>
    <property type="project" value="UniProtKB-UniRule"/>
</dbReference>
<keyword evidence="1 5" id="KW-0963">Cytoplasm</keyword>
<dbReference type="InterPro" id="IPR023153">
    <property type="entry name" value="DarP_sf"/>
</dbReference>
<dbReference type="AlphaFoldDB" id="A0A1G8KB17"/>
<keyword evidence="3 5" id="KW-0699">rRNA-binding</keyword>
<dbReference type="GO" id="GO:0019843">
    <property type="term" value="F:rRNA binding"/>
    <property type="evidence" value="ECO:0007669"/>
    <property type="project" value="UniProtKB-UniRule"/>
</dbReference>
<evidence type="ECO:0000313" key="7">
    <source>
        <dbReference type="EMBL" id="SDI40587.1"/>
    </source>
</evidence>
<evidence type="ECO:0000256" key="6">
    <source>
        <dbReference type="SAM" id="Coils"/>
    </source>
</evidence>
<dbReference type="Pfam" id="PF04751">
    <property type="entry name" value="DarP"/>
    <property type="match status" value="1"/>
</dbReference>
<evidence type="ECO:0000256" key="1">
    <source>
        <dbReference type="ARBA" id="ARBA00022490"/>
    </source>
</evidence>
<dbReference type="PIRSF" id="PIRSF016183">
    <property type="entry name" value="UCP016183"/>
    <property type="match status" value="1"/>
</dbReference>
<keyword evidence="8" id="KW-1185">Reference proteome</keyword>
<comment type="similarity">
    <text evidence="5">Belongs to the DarP family.</text>
</comment>
<protein>
    <recommendedName>
        <fullName evidence="5">Dual-action ribosomal maturation protein DarP</fullName>
    </recommendedName>
    <alternativeName>
        <fullName evidence="5">Large ribosomal subunit assembly factor DarP</fullName>
    </alternativeName>
</protein>
<gene>
    <name evidence="5" type="primary">darP</name>
    <name evidence="7" type="ORF">SAMN04488540_101311</name>
</gene>
<keyword evidence="6" id="KW-0175">Coiled coil</keyword>
<keyword evidence="4 5" id="KW-0694">RNA-binding</keyword>
<comment type="subcellular location">
    <subcellularLocation>
        <location evidence="5">Cytoplasm</location>
    </subcellularLocation>
    <text evidence="5">Associates with late stage pre-50S ribosomal subunits.</text>
</comment>
<dbReference type="SUPFAM" id="SSF158710">
    <property type="entry name" value="PSPTO4464-like"/>
    <property type="match status" value="1"/>
</dbReference>
<dbReference type="OrthoDB" id="5293604at2"/>
<dbReference type="GO" id="GO:0005829">
    <property type="term" value="C:cytosol"/>
    <property type="evidence" value="ECO:0007669"/>
    <property type="project" value="TreeGrafter"/>
</dbReference>
<dbReference type="CDD" id="cd16331">
    <property type="entry name" value="YjgA-like"/>
    <property type="match status" value="1"/>
</dbReference>
<evidence type="ECO:0000313" key="8">
    <source>
        <dbReference type="Proteomes" id="UP000199527"/>
    </source>
</evidence>
<dbReference type="GO" id="GO:1902626">
    <property type="term" value="P:assembly of large subunit precursor of preribosome"/>
    <property type="evidence" value="ECO:0007669"/>
    <property type="project" value="UniProtKB-UniRule"/>
</dbReference>
<comment type="function">
    <text evidence="5">Member of a network of 50S ribosomal subunit biogenesis factors which assembles along the 30S-50S interface, preventing incorrect 23S rRNA structures from forming. Promotes peptidyl transferase center (PTC) maturation.</text>
</comment>
<accession>A0A1G8KB17</accession>
<dbReference type="Proteomes" id="UP000199527">
    <property type="component" value="Unassembled WGS sequence"/>
</dbReference>
<evidence type="ECO:0000256" key="3">
    <source>
        <dbReference type="ARBA" id="ARBA00022730"/>
    </source>
</evidence>
<dbReference type="EMBL" id="FNEM01000001">
    <property type="protein sequence ID" value="SDI40587.1"/>
    <property type="molecule type" value="Genomic_DNA"/>
</dbReference>
<sequence length="174" mass="20569">MAAKRPPQDQQEEEWISKSELKREAEELQKIGTEILALGKSDLAKIPMDEELEVAVALANRLKGKNEAYRRQMQFIGKLLRFRDPDPIRQALDKIRNKHNQANQHFHQMEEWRDRLIAEGDEAVQELFAKVPEMESERQRLRQLIRQAKKEQQASKPPKSSRELFKLIRQYLDD</sequence>
<evidence type="ECO:0000256" key="5">
    <source>
        <dbReference type="HAMAP-Rule" id="MF_00765"/>
    </source>
</evidence>
<dbReference type="RefSeq" id="WP_090360878.1">
    <property type="nucleotide sequence ID" value="NZ_FNEM01000001.1"/>
</dbReference>
<dbReference type="PANTHER" id="PTHR38101">
    <property type="entry name" value="UPF0307 PROTEIN YJGA"/>
    <property type="match status" value="1"/>
</dbReference>
<dbReference type="InterPro" id="IPR006839">
    <property type="entry name" value="DarP"/>
</dbReference>
<dbReference type="NCBIfam" id="NF003593">
    <property type="entry name" value="PRK05255.1-1"/>
    <property type="match status" value="1"/>
</dbReference>
<reference evidence="8" key="1">
    <citation type="submission" date="2016-10" db="EMBL/GenBank/DDBJ databases">
        <authorList>
            <person name="Varghese N."/>
            <person name="Submissions S."/>
        </authorList>
    </citation>
    <scope>NUCLEOTIDE SEQUENCE [LARGE SCALE GENOMIC DNA]</scope>
    <source>
        <strain evidence="8">DSM 23317</strain>
    </source>
</reference>
<organism evidence="7 8">
    <name type="scientific">Ferrimonas sediminum</name>
    <dbReference type="NCBI Taxonomy" id="718193"/>
    <lineage>
        <taxon>Bacteria</taxon>
        <taxon>Pseudomonadati</taxon>
        <taxon>Pseudomonadota</taxon>
        <taxon>Gammaproteobacteria</taxon>
        <taxon>Alteromonadales</taxon>
        <taxon>Ferrimonadaceae</taxon>
        <taxon>Ferrimonas</taxon>
    </lineage>
</organism>